<organism evidence="1 2">
    <name type="scientific">Ancylostoma ceylanicum</name>
    <dbReference type="NCBI Taxonomy" id="53326"/>
    <lineage>
        <taxon>Eukaryota</taxon>
        <taxon>Metazoa</taxon>
        <taxon>Ecdysozoa</taxon>
        <taxon>Nematoda</taxon>
        <taxon>Chromadorea</taxon>
        <taxon>Rhabditida</taxon>
        <taxon>Rhabditina</taxon>
        <taxon>Rhabditomorpha</taxon>
        <taxon>Strongyloidea</taxon>
        <taxon>Ancylostomatidae</taxon>
        <taxon>Ancylostomatinae</taxon>
        <taxon>Ancylostoma</taxon>
    </lineage>
</organism>
<reference evidence="2" key="1">
    <citation type="journal article" date="2015" name="Nat. Genet.">
        <title>The genome and transcriptome of the zoonotic hookworm Ancylostoma ceylanicum identify infection-specific gene families.</title>
        <authorList>
            <person name="Schwarz E.M."/>
            <person name="Hu Y."/>
            <person name="Antoshechkin I."/>
            <person name="Miller M.M."/>
            <person name="Sternberg P.W."/>
            <person name="Aroian R.V."/>
        </authorList>
    </citation>
    <scope>NUCLEOTIDE SEQUENCE</scope>
    <source>
        <strain evidence="2">HY135</strain>
    </source>
</reference>
<gene>
    <name evidence="1" type="primary">Acey_s0017.g3433</name>
    <name evidence="1" type="ORF">Y032_0017g3433</name>
</gene>
<dbReference type="Proteomes" id="UP000024635">
    <property type="component" value="Unassembled WGS sequence"/>
</dbReference>
<evidence type="ECO:0000313" key="2">
    <source>
        <dbReference type="Proteomes" id="UP000024635"/>
    </source>
</evidence>
<name>A0A016V579_9BILA</name>
<comment type="caution">
    <text evidence="1">The sequence shown here is derived from an EMBL/GenBank/DDBJ whole genome shotgun (WGS) entry which is preliminary data.</text>
</comment>
<proteinExistence type="predicted"/>
<keyword evidence="2" id="KW-1185">Reference proteome</keyword>
<sequence>MSRGKSSFFQFTPSITDVTRLLHSKDGGRSATRVPPRTRVIQQPDWARLRNAFDVNPACEVASRNLYQCRRRLFFLNKCLQRYRLDTVVVS</sequence>
<dbReference type="EMBL" id="JARK01001353">
    <property type="protein sequence ID" value="EYC22575.1"/>
    <property type="molecule type" value="Genomic_DNA"/>
</dbReference>
<dbReference type="OrthoDB" id="10461304at2759"/>
<dbReference type="AlphaFoldDB" id="A0A016V579"/>
<evidence type="ECO:0000313" key="1">
    <source>
        <dbReference type="EMBL" id="EYC22575.1"/>
    </source>
</evidence>
<protein>
    <submittedName>
        <fullName evidence="1">Uncharacterized protein</fullName>
    </submittedName>
</protein>
<accession>A0A016V579</accession>